<dbReference type="CDD" id="cd00922">
    <property type="entry name" value="Cyt_c_Oxidase_IV"/>
    <property type="match status" value="1"/>
</dbReference>
<dbReference type="FunFam" id="1.10.442.10:FF:000001">
    <property type="entry name" value="Cytochrome c oxidase subunit 4 isoform 1"/>
    <property type="match status" value="1"/>
</dbReference>
<evidence type="ECO:0000256" key="6">
    <source>
        <dbReference type="ARBA" id="ARBA00022792"/>
    </source>
</evidence>
<feature type="transmembrane region" description="Helical" evidence="10">
    <location>
        <begin position="107"/>
        <end position="125"/>
    </location>
</feature>
<evidence type="ECO:0000256" key="2">
    <source>
        <dbReference type="ARBA" id="ARBA00004673"/>
    </source>
</evidence>
<evidence type="ECO:0000256" key="9">
    <source>
        <dbReference type="ARBA" id="ARBA00023136"/>
    </source>
</evidence>
<comment type="function">
    <text evidence="10">Component of the cytochrome c oxidase, the last enzyme in the mitochondrial electron transport chain which drives oxidative phosphorylation.</text>
</comment>
<comment type="pathway">
    <text evidence="2 10">Energy metabolism; oxidative phosphorylation.</text>
</comment>
<reference evidence="12" key="1">
    <citation type="submission" date="2025-08" db="UniProtKB">
        <authorList>
            <consortium name="RefSeq"/>
        </authorList>
    </citation>
    <scope>IDENTIFICATION</scope>
</reference>
<keyword evidence="9 10" id="KW-0472">Membrane</keyword>
<evidence type="ECO:0000313" key="12">
    <source>
        <dbReference type="RefSeq" id="XP_030624129.1"/>
    </source>
</evidence>
<dbReference type="AlphaFoldDB" id="A0A6J2UVN5"/>
<proteinExistence type="inferred from homology"/>
<dbReference type="CTD" id="402880"/>
<dbReference type="GO" id="GO:0045277">
    <property type="term" value="C:respiratory chain complex IV"/>
    <property type="evidence" value="ECO:0007669"/>
    <property type="project" value="InterPro"/>
</dbReference>
<dbReference type="Gene3D" id="1.10.442.10">
    <property type="entry name" value="Cytochrome c oxidase subunit IV"/>
    <property type="match status" value="1"/>
</dbReference>
<dbReference type="InterPro" id="IPR036639">
    <property type="entry name" value="Cyt_c_oxidase_su4_sf"/>
</dbReference>
<evidence type="ECO:0000256" key="1">
    <source>
        <dbReference type="ARBA" id="ARBA00004434"/>
    </source>
</evidence>
<evidence type="ECO:0000256" key="5">
    <source>
        <dbReference type="ARBA" id="ARBA00022692"/>
    </source>
</evidence>
<dbReference type="InterPro" id="IPR013288">
    <property type="entry name" value="Cyt_c_oxidase_su4"/>
</dbReference>
<name>A0A6J2UVN5_CHACN</name>
<evidence type="ECO:0000256" key="4">
    <source>
        <dbReference type="ARBA" id="ARBA00011485"/>
    </source>
</evidence>
<keyword evidence="7 10" id="KW-1133">Transmembrane helix</keyword>
<dbReference type="InParanoid" id="A0A6J2UVN5"/>
<dbReference type="Proteomes" id="UP000504632">
    <property type="component" value="Chromosome 3"/>
</dbReference>
<dbReference type="UniPathway" id="UPA00705"/>
<evidence type="ECO:0000313" key="11">
    <source>
        <dbReference type="Proteomes" id="UP000504632"/>
    </source>
</evidence>
<accession>A0A6J2UVN5</accession>
<evidence type="ECO:0000256" key="8">
    <source>
        <dbReference type="ARBA" id="ARBA00023128"/>
    </source>
</evidence>
<comment type="similarity">
    <text evidence="3 10">Belongs to the cytochrome c oxidase IV family.</text>
</comment>
<evidence type="ECO:0000256" key="7">
    <source>
        <dbReference type="ARBA" id="ARBA00022989"/>
    </source>
</evidence>
<keyword evidence="11" id="KW-1185">Reference proteome</keyword>
<dbReference type="FunCoup" id="A0A6J2UVN5">
    <property type="interactions" value="61"/>
</dbReference>
<keyword evidence="6 10" id="KW-0999">Mitochondrion inner membrane</keyword>
<dbReference type="PRINTS" id="PR01873">
    <property type="entry name" value="CYTCOXIDASE4"/>
</dbReference>
<evidence type="ECO:0000256" key="10">
    <source>
        <dbReference type="RuleBase" id="RU367145"/>
    </source>
</evidence>
<dbReference type="GO" id="GO:0005743">
    <property type="term" value="C:mitochondrial inner membrane"/>
    <property type="evidence" value="ECO:0007669"/>
    <property type="project" value="UniProtKB-SubCell"/>
</dbReference>
<organism evidence="11 12">
    <name type="scientific">Chanos chanos</name>
    <name type="common">Milkfish</name>
    <name type="synonym">Mugil chanos</name>
    <dbReference type="NCBI Taxonomy" id="29144"/>
    <lineage>
        <taxon>Eukaryota</taxon>
        <taxon>Metazoa</taxon>
        <taxon>Chordata</taxon>
        <taxon>Craniata</taxon>
        <taxon>Vertebrata</taxon>
        <taxon>Euteleostomi</taxon>
        <taxon>Actinopterygii</taxon>
        <taxon>Neopterygii</taxon>
        <taxon>Teleostei</taxon>
        <taxon>Ostariophysi</taxon>
        <taxon>Gonorynchiformes</taxon>
        <taxon>Chanidae</taxon>
        <taxon>Chanos</taxon>
    </lineage>
</organism>
<dbReference type="SUPFAM" id="SSF81406">
    <property type="entry name" value="Mitochondrial cytochrome c oxidase subunit IV"/>
    <property type="match status" value="1"/>
</dbReference>
<gene>
    <name evidence="12" type="primary">cox4i1l</name>
</gene>
<evidence type="ECO:0000256" key="3">
    <source>
        <dbReference type="ARBA" id="ARBA00008135"/>
    </source>
</evidence>
<dbReference type="GO" id="GO:0006123">
    <property type="term" value="P:mitochondrial electron transport, cytochrome c to oxygen"/>
    <property type="evidence" value="ECO:0007669"/>
    <property type="project" value="InterPro"/>
</dbReference>
<sequence>MLSSRALVRGLQSGLWRRVSTTSGMKAAHAQDLDVIDCSVPQYNNRRDTPLPDVPFVQNLNAEQKKLKEKEKGPWTNLTKEEKLALYRLSHELSYAEMKKGSDEWKTVIGGVFFFLGFTGLLVWWQRAYVFGDVPRTLSPEWIEMQTKRMLDMRVNPVGGFSAKWDYEKNQWK</sequence>
<comment type="subcellular location">
    <subcellularLocation>
        <location evidence="1 10">Mitochondrion inner membrane</location>
        <topology evidence="1 10">Single-pass membrane protein</topology>
    </subcellularLocation>
</comment>
<dbReference type="GeneID" id="115807338"/>
<dbReference type="Pfam" id="PF02936">
    <property type="entry name" value="COX4"/>
    <property type="match status" value="1"/>
</dbReference>
<dbReference type="PANTHER" id="PTHR10707:SF13">
    <property type="entry name" value="CYTOCHROME C OXIDASE SUBUNIT 4"/>
    <property type="match status" value="1"/>
</dbReference>
<keyword evidence="5 10" id="KW-0812">Transmembrane</keyword>
<dbReference type="OrthoDB" id="186013at2759"/>
<dbReference type="InterPro" id="IPR004203">
    <property type="entry name" value="Cyt_c_oxidase_su4_fam"/>
</dbReference>
<protein>
    <recommendedName>
        <fullName evidence="10">Cytochrome c oxidase subunit 4</fullName>
    </recommendedName>
</protein>
<dbReference type="RefSeq" id="XP_030624129.1">
    <property type="nucleotide sequence ID" value="XM_030768269.1"/>
</dbReference>
<comment type="subunit">
    <text evidence="4">Component of the cytochrome c oxidase (complex IV, CIV), a multisubunit enzyme composed of 14 subunits. The complex is composed of a catalytic core of 3 subunits MT-CO1, MT-CO2 and MT-CO3, encoded in the mitochondrial DNA, and 11 supernumerary subunits COX4I, COX5A, COX5B, COX6A, COX6B, COX6C, COX7A, COX7B, COX7C, COX8 and NDUFA4, which are encoded in the nuclear genome. The complex exists as a monomer or a dimer and forms supercomplexes (SCs) in the inner mitochondrial membrane with NADH-ubiquinone oxidoreductase (complex I, CI) and ubiquinol-cytochrome c oxidoreductase (cytochrome b-c1 complex, complex III, CIII), resulting in different assemblies (supercomplex SCI(1)III(2)IV(1) and megacomplex MCI(2)III(2)IV(2)).</text>
</comment>
<dbReference type="PANTHER" id="PTHR10707">
    <property type="entry name" value="CYTOCHROME C OXIDASE SUBUNIT IV"/>
    <property type="match status" value="1"/>
</dbReference>
<keyword evidence="8 10" id="KW-0496">Mitochondrion</keyword>